<evidence type="ECO:0000256" key="2">
    <source>
        <dbReference type="ARBA" id="ARBA00022598"/>
    </source>
</evidence>
<dbReference type="Gene3D" id="3.30.930.10">
    <property type="entry name" value="Bira Bifunctional Protein, Domain 2"/>
    <property type="match status" value="1"/>
</dbReference>
<keyword evidence="4 7" id="KW-0067">ATP-binding</keyword>
<dbReference type="InterPro" id="IPR045864">
    <property type="entry name" value="aa-tRNA-synth_II/BPL/LPL"/>
</dbReference>
<dbReference type="Pfam" id="PF01336">
    <property type="entry name" value="tRNA_anti-codon"/>
    <property type="match status" value="1"/>
</dbReference>
<evidence type="ECO:0000256" key="5">
    <source>
        <dbReference type="ARBA" id="ARBA00022917"/>
    </source>
</evidence>
<dbReference type="InterPro" id="IPR047089">
    <property type="entry name" value="Asp-tRNA-ligase_1_N"/>
</dbReference>
<dbReference type="EMBL" id="PFAK01000003">
    <property type="protein sequence ID" value="PIR96605.1"/>
    <property type="molecule type" value="Genomic_DNA"/>
</dbReference>
<evidence type="ECO:0000313" key="10">
    <source>
        <dbReference type="Proteomes" id="UP000230922"/>
    </source>
</evidence>
<dbReference type="GO" id="GO:0004815">
    <property type="term" value="F:aspartate-tRNA ligase activity"/>
    <property type="evidence" value="ECO:0007669"/>
    <property type="project" value="UniProtKB-UniRule"/>
</dbReference>
<keyword evidence="7" id="KW-0963">Cytoplasm</keyword>
<dbReference type="SUPFAM" id="SSF50249">
    <property type="entry name" value="Nucleic acid-binding proteins"/>
    <property type="match status" value="1"/>
</dbReference>
<feature type="binding site" evidence="7">
    <location>
        <position position="178"/>
    </location>
    <ligand>
        <name>L-aspartate</name>
        <dbReference type="ChEBI" id="CHEBI:29991"/>
    </ligand>
</feature>
<dbReference type="CDD" id="cd00777">
    <property type="entry name" value="AspRS_core"/>
    <property type="match status" value="1"/>
</dbReference>
<feature type="site" description="Important for tRNA non-discrimination" evidence="7">
    <location>
        <position position="30"/>
    </location>
</feature>
<gene>
    <name evidence="7" type="primary">aspS</name>
    <name evidence="9" type="ORF">COT92_00225</name>
</gene>
<dbReference type="InterPro" id="IPR004365">
    <property type="entry name" value="NA-bd_OB_tRNA"/>
</dbReference>
<dbReference type="SUPFAM" id="SSF55681">
    <property type="entry name" value="Class II aaRS and biotin synthetases"/>
    <property type="match status" value="1"/>
</dbReference>
<dbReference type="GO" id="GO:0006422">
    <property type="term" value="P:aspartyl-tRNA aminoacylation"/>
    <property type="evidence" value="ECO:0007669"/>
    <property type="project" value="UniProtKB-UniRule"/>
</dbReference>
<dbReference type="InterPro" id="IPR029351">
    <property type="entry name" value="GAD_dom"/>
</dbReference>
<evidence type="ECO:0000256" key="6">
    <source>
        <dbReference type="ARBA" id="ARBA00023146"/>
    </source>
</evidence>
<dbReference type="PANTHER" id="PTHR22594">
    <property type="entry name" value="ASPARTYL/LYSYL-TRNA SYNTHETASE"/>
    <property type="match status" value="1"/>
</dbReference>
<sequence>MQKRILALETPEQTGSAVSVAGWVNSRRNHGGVIFIDLRDHTGLVQLAVHPENKEAFEVANKCRDEFVIEATGKVMEREKNLANPNLATGKIEISAEKITILNTAKPLPFQVAHGHGEETGLAGEDIRLKYRFLDLRREKMQKMLVKRHKMIKMIREFMDENGFIEVTTPILTSSSPEGARDFLVPSRLHPGKFYALPQAPQQFKQLLMVGGVPKYYQIAPCFRDEDPRADRSPGEFYQLDLEIAYAREPDDVFSVMEPLFVKLTEEFADKKVQEKPFPRIPFDDAMNLYGSDRPDLRFEMKMVELTKELKNTKFSVFGNVIKNGGVVKAICAESGSKLTRSQLDELTELVKKEGAGGLAYIVLGEDGMKSPILKFLSDDEIKSITSKTLAKTGDIIFFGADDLKIVNKVLGKLRDHLGTLFNLKDPNVMAWAWIVDFPMYEYSETEKRLDFGHNPFSMPKGGMDAFAEKDPLKIKSHQYDIIANGLELSSGAIRNNRPDIMYKAFELVGYNKEKVDEKFGAMIRAFEFGAPPHGGFAPGIDRLLMLLENEPNIREVIAFPKNGSAEDVMMNAPSSVDEKQLKELNIKLDLPKKKI</sequence>
<dbReference type="InterPro" id="IPR047090">
    <property type="entry name" value="AspRS_core"/>
</dbReference>
<dbReference type="PRINTS" id="PR01042">
    <property type="entry name" value="TRNASYNTHASP"/>
</dbReference>
<dbReference type="InterPro" id="IPR006195">
    <property type="entry name" value="aa-tRNA-synth_II"/>
</dbReference>
<dbReference type="Gene3D" id="3.30.1360.30">
    <property type="entry name" value="GAD-like domain"/>
    <property type="match status" value="1"/>
</dbReference>
<keyword evidence="2 7" id="KW-0436">Ligase</keyword>
<keyword evidence="5 7" id="KW-0648">Protein biosynthesis</keyword>
<dbReference type="CDD" id="cd04317">
    <property type="entry name" value="EcAspRS_like_N"/>
    <property type="match status" value="1"/>
</dbReference>
<protein>
    <recommendedName>
        <fullName evidence="7">Aspartate--tRNA(Asp/Asn) ligase</fullName>
        <ecNumber evidence="7">6.1.1.23</ecNumber>
    </recommendedName>
    <alternativeName>
        <fullName evidence="7">Aspartyl-tRNA synthetase</fullName>
        <shortName evidence="7">AspRS</shortName>
    </alternativeName>
    <alternativeName>
        <fullName evidence="7">Non-discriminating aspartyl-tRNA synthetase</fullName>
        <shortName evidence="7">ND-AspRS</shortName>
    </alternativeName>
</protein>
<keyword evidence="3 7" id="KW-0547">Nucleotide-binding</keyword>
<feature type="binding site" evidence="7">
    <location>
        <position position="454"/>
    </location>
    <ligand>
        <name>L-aspartate</name>
        <dbReference type="ChEBI" id="CHEBI:29991"/>
    </ligand>
</feature>
<dbReference type="GO" id="GO:0050560">
    <property type="term" value="F:aspartate-tRNA(Asn) ligase activity"/>
    <property type="evidence" value="ECO:0007669"/>
    <property type="project" value="UniProtKB-EC"/>
</dbReference>
<reference evidence="10" key="1">
    <citation type="submission" date="2017-09" db="EMBL/GenBank/DDBJ databases">
        <title>Depth-based differentiation of microbial function through sediment-hosted aquifers and enrichment of novel symbionts in the deep terrestrial subsurface.</title>
        <authorList>
            <person name="Probst A.J."/>
            <person name="Ladd B."/>
            <person name="Jarett J.K."/>
            <person name="Geller-Mcgrath D.E."/>
            <person name="Sieber C.M.K."/>
            <person name="Emerson J.B."/>
            <person name="Anantharaman K."/>
            <person name="Thomas B.C."/>
            <person name="Malmstrom R."/>
            <person name="Stieglmeier M."/>
            <person name="Klingl A."/>
            <person name="Woyke T."/>
            <person name="Ryan C.M."/>
            <person name="Banfield J.F."/>
        </authorList>
    </citation>
    <scope>NUCLEOTIDE SEQUENCE [LARGE SCALE GENOMIC DNA]</scope>
</reference>
<comment type="similarity">
    <text evidence="1 7">Belongs to the class-II aminoacyl-tRNA synthetase family. Type 1 subfamily.</text>
</comment>
<dbReference type="InterPro" id="IPR002312">
    <property type="entry name" value="Asp/Asn-tRNA-synth_IIb"/>
</dbReference>
<feature type="binding site" evidence="7">
    <location>
        <begin position="540"/>
        <end position="543"/>
    </location>
    <ligand>
        <name>ATP</name>
        <dbReference type="ChEBI" id="CHEBI:30616"/>
    </ligand>
</feature>
<feature type="binding site" evidence="7">
    <location>
        <position position="224"/>
    </location>
    <ligand>
        <name>L-aspartate</name>
        <dbReference type="ChEBI" id="CHEBI:29991"/>
    </ligand>
</feature>
<feature type="binding site" evidence="7">
    <location>
        <begin position="224"/>
        <end position="226"/>
    </location>
    <ligand>
        <name>ATP</name>
        <dbReference type="ChEBI" id="CHEBI:30616"/>
    </ligand>
</feature>
<feature type="binding site" evidence="7">
    <location>
        <position position="488"/>
    </location>
    <ligand>
        <name>ATP</name>
        <dbReference type="ChEBI" id="CHEBI:30616"/>
    </ligand>
</feature>
<comment type="subunit">
    <text evidence="7">Homodimer.</text>
</comment>
<feature type="domain" description="Aminoacyl-transfer RNA synthetases class-II family profile" evidence="8">
    <location>
        <begin position="148"/>
        <end position="574"/>
    </location>
</feature>
<dbReference type="NCBIfam" id="TIGR00459">
    <property type="entry name" value="aspS_bact"/>
    <property type="match status" value="1"/>
</dbReference>
<dbReference type="Proteomes" id="UP000230922">
    <property type="component" value="Unassembled WGS sequence"/>
</dbReference>
<evidence type="ECO:0000256" key="1">
    <source>
        <dbReference type="ARBA" id="ARBA00006303"/>
    </source>
</evidence>
<dbReference type="Pfam" id="PF02938">
    <property type="entry name" value="GAD"/>
    <property type="match status" value="1"/>
</dbReference>
<organism evidence="9 10">
    <name type="scientific">Candidatus Doudnabacteria bacterium CG10_big_fil_rev_8_21_14_0_10_42_18</name>
    <dbReference type="NCBI Taxonomy" id="1974552"/>
    <lineage>
        <taxon>Bacteria</taxon>
        <taxon>Candidatus Doudnaibacteriota</taxon>
    </lineage>
</organism>
<keyword evidence="6 7" id="KW-0030">Aminoacyl-tRNA synthetase</keyword>
<dbReference type="GO" id="GO:0005524">
    <property type="term" value="F:ATP binding"/>
    <property type="evidence" value="ECO:0007669"/>
    <property type="project" value="UniProtKB-UniRule"/>
</dbReference>
<dbReference type="EC" id="6.1.1.23" evidence="7"/>
<feature type="region of interest" description="Aspartate" evidence="7">
    <location>
        <begin position="202"/>
        <end position="205"/>
    </location>
</feature>
<evidence type="ECO:0000256" key="7">
    <source>
        <dbReference type="HAMAP-Rule" id="MF_00044"/>
    </source>
</evidence>
<dbReference type="PANTHER" id="PTHR22594:SF5">
    <property type="entry name" value="ASPARTATE--TRNA LIGASE, MITOCHONDRIAL"/>
    <property type="match status" value="1"/>
</dbReference>
<comment type="function">
    <text evidence="7">Aspartyl-tRNA synthetase with relaxed tRNA specificity since it is able to aspartylate not only its cognate tRNA(Asp) but also tRNA(Asn). Reaction proceeds in two steps: L-aspartate is first activated by ATP to form Asp-AMP and then transferred to the acceptor end of tRNA(Asp/Asn).</text>
</comment>
<evidence type="ECO:0000313" key="9">
    <source>
        <dbReference type="EMBL" id="PIR96605.1"/>
    </source>
</evidence>
<dbReference type="InterPro" id="IPR004115">
    <property type="entry name" value="GAD-like_sf"/>
</dbReference>
<dbReference type="HAMAP" id="MF_00044">
    <property type="entry name" value="Asp_tRNA_synth_type1"/>
    <property type="match status" value="1"/>
</dbReference>
<comment type="caution">
    <text evidence="9">The sequence shown here is derived from an EMBL/GenBank/DDBJ whole genome shotgun (WGS) entry which is preliminary data.</text>
</comment>
<dbReference type="GO" id="GO:0003676">
    <property type="term" value="F:nucleic acid binding"/>
    <property type="evidence" value="ECO:0007669"/>
    <property type="project" value="InterPro"/>
</dbReference>
<dbReference type="PROSITE" id="PS50862">
    <property type="entry name" value="AA_TRNA_LIGASE_II"/>
    <property type="match status" value="1"/>
</dbReference>
<accession>A0A2H0VBZ4</accession>
<dbReference type="GO" id="GO:0005737">
    <property type="term" value="C:cytoplasm"/>
    <property type="evidence" value="ECO:0007669"/>
    <property type="project" value="UniProtKB-SubCell"/>
</dbReference>
<proteinExistence type="inferred from homology"/>
<evidence type="ECO:0000256" key="4">
    <source>
        <dbReference type="ARBA" id="ARBA00022840"/>
    </source>
</evidence>
<evidence type="ECO:0000256" key="3">
    <source>
        <dbReference type="ARBA" id="ARBA00022741"/>
    </source>
</evidence>
<comment type="catalytic activity">
    <reaction evidence="7">
        <text>tRNA(Asx) + L-aspartate + ATP = L-aspartyl-tRNA(Asx) + AMP + diphosphate</text>
        <dbReference type="Rhea" id="RHEA:18349"/>
        <dbReference type="Rhea" id="RHEA-COMP:9710"/>
        <dbReference type="Rhea" id="RHEA-COMP:9711"/>
        <dbReference type="ChEBI" id="CHEBI:29991"/>
        <dbReference type="ChEBI" id="CHEBI:30616"/>
        <dbReference type="ChEBI" id="CHEBI:33019"/>
        <dbReference type="ChEBI" id="CHEBI:78442"/>
        <dbReference type="ChEBI" id="CHEBI:78516"/>
        <dbReference type="ChEBI" id="CHEBI:456215"/>
        <dbReference type="EC" id="6.1.1.23"/>
    </reaction>
</comment>
<evidence type="ECO:0000259" key="8">
    <source>
        <dbReference type="PROSITE" id="PS50862"/>
    </source>
</evidence>
<dbReference type="NCBIfam" id="NF001750">
    <property type="entry name" value="PRK00476.1"/>
    <property type="match status" value="1"/>
</dbReference>
<dbReference type="InterPro" id="IPR004364">
    <property type="entry name" value="Aa-tRNA-synt_II"/>
</dbReference>
<dbReference type="Pfam" id="PF00152">
    <property type="entry name" value="tRNA-synt_2"/>
    <property type="match status" value="1"/>
</dbReference>
<dbReference type="InterPro" id="IPR004524">
    <property type="entry name" value="Asp-tRNA-ligase_1"/>
</dbReference>
<dbReference type="Gene3D" id="2.40.50.140">
    <property type="entry name" value="Nucleic acid-binding proteins"/>
    <property type="match status" value="1"/>
</dbReference>
<comment type="caution">
    <text evidence="7">Lacks conserved residue(s) required for the propagation of feature annotation.</text>
</comment>
<feature type="binding site" evidence="7">
    <location>
        <position position="495"/>
    </location>
    <ligand>
        <name>L-aspartate</name>
        <dbReference type="ChEBI" id="CHEBI:29991"/>
    </ligand>
</feature>
<dbReference type="AlphaFoldDB" id="A0A2H0VBZ4"/>
<name>A0A2H0VBZ4_9BACT</name>
<dbReference type="SUPFAM" id="SSF55261">
    <property type="entry name" value="GAD domain-like"/>
    <property type="match status" value="1"/>
</dbReference>
<comment type="subcellular location">
    <subcellularLocation>
        <location evidence="7">Cytoplasm</location>
    </subcellularLocation>
</comment>
<dbReference type="InterPro" id="IPR012340">
    <property type="entry name" value="NA-bd_OB-fold"/>
</dbReference>